<feature type="transmembrane region" description="Helical" evidence="7">
    <location>
        <begin position="58"/>
        <end position="78"/>
    </location>
</feature>
<evidence type="ECO:0000256" key="7">
    <source>
        <dbReference type="SAM" id="Phobius"/>
    </source>
</evidence>
<evidence type="ECO:0000256" key="5">
    <source>
        <dbReference type="ARBA" id="ARBA00022989"/>
    </source>
</evidence>
<keyword evidence="9" id="KW-1185">Reference proteome</keyword>
<keyword evidence="4 7" id="KW-0812">Transmembrane</keyword>
<dbReference type="AlphaFoldDB" id="A0A0P7AQP9"/>
<reference evidence="8 9" key="1">
    <citation type="submission" date="2015-09" db="EMBL/GenBank/DDBJ databases">
        <title>Genome sequence of the marine flavobacterium Croceitalea dokdonensis DOKDO 023 that contains proton- and sodium-pumping rhodopsins.</title>
        <authorList>
            <person name="Kwon S.-K."/>
            <person name="Lee H.K."/>
            <person name="Kwak M.-J."/>
            <person name="Kim J.F."/>
        </authorList>
    </citation>
    <scope>NUCLEOTIDE SEQUENCE [LARGE SCALE GENOMIC DNA]</scope>
    <source>
        <strain evidence="8 9">DOKDO 023</strain>
    </source>
</reference>
<comment type="similarity">
    <text evidence="2">Belongs to the UPF0410 family.</text>
</comment>
<protein>
    <submittedName>
        <fullName evidence="8">Transglycosylase-associated protein</fullName>
    </submittedName>
</protein>
<dbReference type="STRING" id="1300341.I595_2990"/>
<evidence type="ECO:0000313" key="8">
    <source>
        <dbReference type="EMBL" id="KPM31011.1"/>
    </source>
</evidence>
<keyword evidence="5 7" id="KW-1133">Transmembrane helix</keyword>
<accession>A0A0P7AQP9</accession>
<sequence length="80" mass="7987">MGLLYALLIGAVAGWLAGKIMKGGGYGTLINILLGIVGGSVGNWLFGTLGIQVGTGIIGDLITGVIGALVILFVAGLFKK</sequence>
<evidence type="ECO:0000256" key="6">
    <source>
        <dbReference type="ARBA" id="ARBA00023136"/>
    </source>
</evidence>
<dbReference type="EMBL" id="LDJX01000006">
    <property type="protein sequence ID" value="KPM31011.1"/>
    <property type="molecule type" value="Genomic_DNA"/>
</dbReference>
<name>A0A0P7AQP9_9FLAO</name>
<dbReference type="RefSeq" id="WP_054559982.1">
    <property type="nucleotide sequence ID" value="NZ_LDJX01000006.1"/>
</dbReference>
<keyword evidence="6 7" id="KW-0472">Membrane</keyword>
<dbReference type="GO" id="GO:0005886">
    <property type="term" value="C:plasma membrane"/>
    <property type="evidence" value="ECO:0007669"/>
    <property type="project" value="UniProtKB-SubCell"/>
</dbReference>
<dbReference type="Proteomes" id="UP000050280">
    <property type="component" value="Unassembled WGS sequence"/>
</dbReference>
<comment type="caution">
    <text evidence="8">The sequence shown here is derived from an EMBL/GenBank/DDBJ whole genome shotgun (WGS) entry which is preliminary data.</text>
</comment>
<gene>
    <name evidence="8" type="ORF">I595_2990</name>
</gene>
<proteinExistence type="inferred from homology"/>
<feature type="transmembrane region" description="Helical" evidence="7">
    <location>
        <begin position="28"/>
        <end position="46"/>
    </location>
</feature>
<dbReference type="InterPro" id="IPR007341">
    <property type="entry name" value="Transgly_assoc"/>
</dbReference>
<evidence type="ECO:0000256" key="3">
    <source>
        <dbReference type="ARBA" id="ARBA00022475"/>
    </source>
</evidence>
<dbReference type="PANTHER" id="PTHR33884">
    <property type="entry name" value="UPF0410 PROTEIN YMGE"/>
    <property type="match status" value="1"/>
</dbReference>
<dbReference type="OrthoDB" id="964123at2"/>
<organism evidence="8 9">
    <name type="scientific">Croceitalea dokdonensis DOKDO 023</name>
    <dbReference type="NCBI Taxonomy" id="1300341"/>
    <lineage>
        <taxon>Bacteria</taxon>
        <taxon>Pseudomonadati</taxon>
        <taxon>Bacteroidota</taxon>
        <taxon>Flavobacteriia</taxon>
        <taxon>Flavobacteriales</taxon>
        <taxon>Flavobacteriaceae</taxon>
        <taxon>Croceitalea</taxon>
    </lineage>
</organism>
<evidence type="ECO:0000256" key="4">
    <source>
        <dbReference type="ARBA" id="ARBA00022692"/>
    </source>
</evidence>
<dbReference type="PANTHER" id="PTHR33884:SF3">
    <property type="entry name" value="UPF0410 PROTEIN YMGE"/>
    <property type="match status" value="1"/>
</dbReference>
<comment type="subcellular location">
    <subcellularLocation>
        <location evidence="1">Cell membrane</location>
        <topology evidence="1">Multi-pass membrane protein</topology>
    </subcellularLocation>
</comment>
<dbReference type="Pfam" id="PF04226">
    <property type="entry name" value="Transgly_assoc"/>
    <property type="match status" value="1"/>
</dbReference>
<keyword evidence="3" id="KW-1003">Cell membrane</keyword>
<evidence type="ECO:0000313" key="9">
    <source>
        <dbReference type="Proteomes" id="UP000050280"/>
    </source>
</evidence>
<evidence type="ECO:0000256" key="2">
    <source>
        <dbReference type="ARBA" id="ARBA00011006"/>
    </source>
</evidence>
<evidence type="ECO:0000256" key="1">
    <source>
        <dbReference type="ARBA" id="ARBA00004651"/>
    </source>
</evidence>